<organism evidence="2 3">
    <name type="scientific">Mycobacterium paraffinicum</name>
    <dbReference type="NCBI Taxonomy" id="53378"/>
    <lineage>
        <taxon>Bacteria</taxon>
        <taxon>Bacillati</taxon>
        <taxon>Actinomycetota</taxon>
        <taxon>Actinomycetes</taxon>
        <taxon>Mycobacteriales</taxon>
        <taxon>Mycobacteriaceae</taxon>
        <taxon>Mycobacterium</taxon>
    </lineage>
</organism>
<dbReference type="Pfam" id="PF08241">
    <property type="entry name" value="Methyltransf_11"/>
    <property type="match status" value="1"/>
</dbReference>
<sequence length="169" mass="19988">MNRETRKMVQALQPHELSALEIAGDYWGHTEQFKTYRSIHYPEFDICATPLPEQFDLIIAEQVFEHLLWPYRAGKNVFEMLRPGGHFLITTPFLIRIHAAPYDCSRWTETGIRYFLAECGFDLERIQTGSWGNRACVRANFTRWAWHWPWRSLRNEANFPVSVWALAQK</sequence>
<feature type="domain" description="Methyltransferase type 11" evidence="1">
    <location>
        <begin position="39"/>
        <end position="89"/>
    </location>
</feature>
<dbReference type="InterPro" id="IPR029063">
    <property type="entry name" value="SAM-dependent_MTases_sf"/>
</dbReference>
<dbReference type="SUPFAM" id="SSF53335">
    <property type="entry name" value="S-adenosyl-L-methionine-dependent methyltransferases"/>
    <property type="match status" value="1"/>
</dbReference>
<name>A0ABP8RCS4_9MYCO</name>
<dbReference type="InterPro" id="IPR013216">
    <property type="entry name" value="Methyltransf_11"/>
</dbReference>
<evidence type="ECO:0000259" key="1">
    <source>
        <dbReference type="Pfam" id="PF08241"/>
    </source>
</evidence>
<evidence type="ECO:0000313" key="2">
    <source>
        <dbReference type="EMBL" id="GAA4535425.1"/>
    </source>
</evidence>
<comment type="caution">
    <text evidence="2">The sequence shown here is derived from an EMBL/GenBank/DDBJ whole genome shotgun (WGS) entry which is preliminary data.</text>
</comment>
<dbReference type="Proteomes" id="UP001501417">
    <property type="component" value="Unassembled WGS sequence"/>
</dbReference>
<keyword evidence="3" id="KW-1185">Reference proteome</keyword>
<gene>
    <name evidence="2" type="ORF">GCM10023161_08940</name>
</gene>
<protein>
    <recommendedName>
        <fullName evidence="1">Methyltransferase type 11 domain-containing protein</fullName>
    </recommendedName>
</protein>
<accession>A0ABP8RCS4</accession>
<evidence type="ECO:0000313" key="3">
    <source>
        <dbReference type="Proteomes" id="UP001501417"/>
    </source>
</evidence>
<proteinExistence type="predicted"/>
<dbReference type="EMBL" id="BAABGF010000010">
    <property type="protein sequence ID" value="GAA4535425.1"/>
    <property type="molecule type" value="Genomic_DNA"/>
</dbReference>
<dbReference type="Gene3D" id="3.40.50.150">
    <property type="entry name" value="Vaccinia Virus protein VP39"/>
    <property type="match status" value="1"/>
</dbReference>
<reference evidence="3" key="1">
    <citation type="journal article" date="2019" name="Int. J. Syst. Evol. Microbiol.">
        <title>The Global Catalogue of Microorganisms (GCM) 10K type strain sequencing project: providing services to taxonomists for standard genome sequencing and annotation.</title>
        <authorList>
            <consortium name="The Broad Institute Genomics Platform"/>
            <consortium name="The Broad Institute Genome Sequencing Center for Infectious Disease"/>
            <person name="Wu L."/>
            <person name="Ma J."/>
        </authorList>
    </citation>
    <scope>NUCLEOTIDE SEQUENCE [LARGE SCALE GENOMIC DNA]</scope>
    <source>
        <strain evidence="3">JCM 17782</strain>
    </source>
</reference>